<proteinExistence type="predicted"/>
<organism evidence="3 4">
    <name type="scientific">Trapa incisa</name>
    <dbReference type="NCBI Taxonomy" id="236973"/>
    <lineage>
        <taxon>Eukaryota</taxon>
        <taxon>Viridiplantae</taxon>
        <taxon>Streptophyta</taxon>
        <taxon>Embryophyta</taxon>
        <taxon>Tracheophyta</taxon>
        <taxon>Spermatophyta</taxon>
        <taxon>Magnoliopsida</taxon>
        <taxon>eudicotyledons</taxon>
        <taxon>Gunneridae</taxon>
        <taxon>Pentapetalae</taxon>
        <taxon>rosids</taxon>
        <taxon>malvids</taxon>
        <taxon>Myrtales</taxon>
        <taxon>Lythraceae</taxon>
        <taxon>Trapa</taxon>
    </lineage>
</organism>
<feature type="transmembrane region" description="Helical" evidence="1">
    <location>
        <begin position="345"/>
        <end position="367"/>
    </location>
</feature>
<dbReference type="Proteomes" id="UP001345219">
    <property type="component" value="Chromosome 19"/>
</dbReference>
<evidence type="ECO:0000313" key="3">
    <source>
        <dbReference type="EMBL" id="KAK4740788.1"/>
    </source>
</evidence>
<feature type="transmembrane region" description="Helical" evidence="1">
    <location>
        <begin position="277"/>
        <end position="300"/>
    </location>
</feature>
<sequence length="414" mass="45585">MEILCPRSVIITARFHHRGLRLRRNLRTCTFAARSFRCLNRRSQFRIVGSKRSVYQDFQGYAAPVRLFPTTEAKVPNGIPPGEMPKLYHKGDSQAMFKIMIRTSRMYGSSLSNDNSGVMLCIIDENGNSILQRIPAVSMDCSFSGESCVYSMVHFQQGSDDEFTFQGPKLGRIQAVWISIESGQWRLGGLGLSVIYPPSVEVHNTEEVQFTGFQYDFSTDDILLGEGDGSSMIELNPSRTVELSGSDPFVLLSRVSEESTSTITNQMSNEESMREYAALKVSLVLYDAALIVVGSSVLWFSWGLNSAIAFSTGGVGGFLYLLLLQRSVDELPSPASISRDSVDRIFSRFWGPTSTLAVSVAVVFLALKYSSGEDPVAFTPRELILGMMGFLACKVAVVLAAFKPLATSWDAPAD</sequence>
<dbReference type="AlphaFoldDB" id="A0AAN7GBX3"/>
<reference evidence="3 4" key="1">
    <citation type="journal article" date="2023" name="Hortic Res">
        <title>Pangenome of water caltrop reveals structural variations and asymmetric subgenome divergence after allopolyploidization.</title>
        <authorList>
            <person name="Zhang X."/>
            <person name="Chen Y."/>
            <person name="Wang L."/>
            <person name="Yuan Y."/>
            <person name="Fang M."/>
            <person name="Shi L."/>
            <person name="Lu R."/>
            <person name="Comes H.P."/>
            <person name="Ma Y."/>
            <person name="Chen Y."/>
            <person name="Huang G."/>
            <person name="Zhou Y."/>
            <person name="Zheng Z."/>
            <person name="Qiu Y."/>
        </authorList>
    </citation>
    <scope>NUCLEOTIDE SEQUENCE [LARGE SCALE GENOMIC DNA]</scope>
    <source>
        <tissue evidence="3">Roots</tissue>
    </source>
</reference>
<evidence type="ECO:0000313" key="4">
    <source>
        <dbReference type="Proteomes" id="UP001345219"/>
    </source>
</evidence>
<feature type="domain" description="DUF7755" evidence="2">
    <location>
        <begin position="96"/>
        <end position="239"/>
    </location>
</feature>
<name>A0AAN7GBX3_9MYRT</name>
<feature type="transmembrane region" description="Helical" evidence="1">
    <location>
        <begin position="306"/>
        <end position="324"/>
    </location>
</feature>
<gene>
    <name evidence="3" type="ORF">SAY87_024376</name>
</gene>
<protein>
    <recommendedName>
        <fullName evidence="2">DUF7755 domain-containing protein</fullName>
    </recommendedName>
</protein>
<dbReference type="PANTHER" id="PTHR36330">
    <property type="entry name" value="LIPASE/LIPOOXYGENASE, PLAT/LH2 FAMILY PROTEIN"/>
    <property type="match status" value="1"/>
</dbReference>
<dbReference type="PANTHER" id="PTHR36330:SF2">
    <property type="entry name" value="LIPASE_LIPOOXYGENASE, PLAT_LH2 FAMILY PROTEIN"/>
    <property type="match status" value="1"/>
</dbReference>
<comment type="caution">
    <text evidence="3">The sequence shown here is derived from an EMBL/GenBank/DDBJ whole genome shotgun (WGS) entry which is preliminary data.</text>
</comment>
<keyword evidence="1" id="KW-0812">Transmembrane</keyword>
<dbReference type="Pfam" id="PF24938">
    <property type="entry name" value="DUF7755"/>
    <property type="match status" value="1"/>
</dbReference>
<keyword evidence="1" id="KW-1133">Transmembrane helix</keyword>
<evidence type="ECO:0000256" key="1">
    <source>
        <dbReference type="SAM" id="Phobius"/>
    </source>
</evidence>
<dbReference type="InterPro" id="IPR056657">
    <property type="entry name" value="DUF7755"/>
</dbReference>
<evidence type="ECO:0000259" key="2">
    <source>
        <dbReference type="Pfam" id="PF24938"/>
    </source>
</evidence>
<keyword evidence="1" id="KW-0472">Membrane</keyword>
<dbReference type="EMBL" id="JAXIOK010000024">
    <property type="protein sequence ID" value="KAK4740788.1"/>
    <property type="molecule type" value="Genomic_DNA"/>
</dbReference>
<dbReference type="Gene3D" id="2.60.60.20">
    <property type="entry name" value="PLAT/LH2 domain"/>
    <property type="match status" value="1"/>
</dbReference>
<accession>A0AAN7GBX3</accession>
<feature type="transmembrane region" description="Helical" evidence="1">
    <location>
        <begin position="383"/>
        <end position="402"/>
    </location>
</feature>
<keyword evidence="4" id="KW-1185">Reference proteome</keyword>